<keyword evidence="5" id="KW-1185">Reference proteome</keyword>
<dbReference type="PANTHER" id="PTHR13271:SF47">
    <property type="entry name" value="ACTIN-HISTIDINE N-METHYLTRANSFERASE"/>
    <property type="match status" value="1"/>
</dbReference>
<sequence>METLLEKLELAVGVKTAAPVYDDNGEEIIKETTTEGEAVALARLVAELKKTQENVPLLRGEDPDDDAFAQLTDWLVSKFVVELDGGEEAKLRFGVAVGDGEAGNGLVANKPIAAGEQIVFVHSKLMMSEETALACPHLGPFAKDDKVISAFPSLLLALHVMQEATDGKSSKFAPYIAALPASFNTPLYWGTREFGALAAGGSPALGEAYAVLKTAVRQYLYLQDKVSSFSIAHRRFSWANFAWALGVVATRQNAVPKASSGLTRNLVDAQVDKDTKTQLALVPATAPRDFAPGEPITIFYGPRPNSALLIHSGFVPHYANHWDTYEVTLDIAALPGREPADPADPIARLHPLVLRQLNIAPVCKFYLNAQMLDPNMVAFVRLGCIDSKDDMTRRAKLFEGGSVSIVNDEAAYTSIRALVADLLATKPNRALDAPDAFLEEARFKDIARLILGEIELLRANLGFVDNALAAIAAKRERKRLARIAKKNKAKQSANAADGE</sequence>
<dbReference type="OrthoDB" id="441812at2759"/>
<keyword evidence="2" id="KW-0808">Transferase</keyword>
<dbReference type="eggNOG" id="KOG1337">
    <property type="taxonomic scope" value="Eukaryota"/>
</dbReference>
<dbReference type="GeneID" id="25560114"/>
<dbReference type="EMBL" id="GL349433">
    <property type="protein sequence ID" value="KNC46182.1"/>
    <property type="molecule type" value="Genomic_DNA"/>
</dbReference>
<gene>
    <name evidence="4" type="ORF">AMSG_00301</name>
</gene>
<name>A0A0L0D1Q2_THETB</name>
<dbReference type="GO" id="GO:0032259">
    <property type="term" value="P:methylation"/>
    <property type="evidence" value="ECO:0007669"/>
    <property type="project" value="UniProtKB-KW"/>
</dbReference>
<dbReference type="AlphaFoldDB" id="A0A0L0D1Q2"/>
<dbReference type="SUPFAM" id="SSF82199">
    <property type="entry name" value="SET domain"/>
    <property type="match status" value="1"/>
</dbReference>
<dbReference type="GO" id="GO:0016279">
    <property type="term" value="F:protein-lysine N-methyltransferase activity"/>
    <property type="evidence" value="ECO:0007669"/>
    <property type="project" value="TreeGrafter"/>
</dbReference>
<keyword evidence="1" id="KW-0489">Methyltransferase</keyword>
<dbReference type="Gene3D" id="3.90.1420.10">
    <property type="entry name" value="Rubisco LSMT, substrate-binding domain"/>
    <property type="match status" value="1"/>
</dbReference>
<evidence type="ECO:0000313" key="4">
    <source>
        <dbReference type="EMBL" id="KNC46182.1"/>
    </source>
</evidence>
<accession>A0A0L0D1Q2</accession>
<dbReference type="InterPro" id="IPR050600">
    <property type="entry name" value="SETD3_SETD6_MTase"/>
</dbReference>
<dbReference type="Proteomes" id="UP000054408">
    <property type="component" value="Unassembled WGS sequence"/>
</dbReference>
<evidence type="ECO:0000313" key="5">
    <source>
        <dbReference type="Proteomes" id="UP000054408"/>
    </source>
</evidence>
<protein>
    <submittedName>
        <fullName evidence="4">SET domain-containing protein 3</fullName>
    </submittedName>
</protein>
<dbReference type="STRING" id="461836.A0A0L0D1Q2"/>
<dbReference type="OMA" id="TIFYGPR"/>
<dbReference type="PANTHER" id="PTHR13271">
    <property type="entry name" value="UNCHARACTERIZED PUTATIVE METHYLTRANSFERASE"/>
    <property type="match status" value="1"/>
</dbReference>
<organism evidence="4 5">
    <name type="scientific">Thecamonas trahens ATCC 50062</name>
    <dbReference type="NCBI Taxonomy" id="461836"/>
    <lineage>
        <taxon>Eukaryota</taxon>
        <taxon>Apusozoa</taxon>
        <taxon>Apusomonadida</taxon>
        <taxon>Apusomonadidae</taxon>
        <taxon>Thecamonas</taxon>
    </lineage>
</organism>
<dbReference type="RefSeq" id="XP_013763157.1">
    <property type="nucleotide sequence ID" value="XM_013907703.1"/>
</dbReference>
<proteinExistence type="predicted"/>
<evidence type="ECO:0000256" key="1">
    <source>
        <dbReference type="ARBA" id="ARBA00022603"/>
    </source>
</evidence>
<dbReference type="Gene3D" id="3.90.1410.10">
    <property type="entry name" value="set domain protein methyltransferase, domain 1"/>
    <property type="match status" value="1"/>
</dbReference>
<dbReference type="InterPro" id="IPR036464">
    <property type="entry name" value="Rubisco_LSMT_subst-bd_sf"/>
</dbReference>
<dbReference type="InterPro" id="IPR046341">
    <property type="entry name" value="SET_dom_sf"/>
</dbReference>
<keyword evidence="3" id="KW-0949">S-adenosyl-L-methionine</keyword>
<evidence type="ECO:0000256" key="3">
    <source>
        <dbReference type="ARBA" id="ARBA00022691"/>
    </source>
</evidence>
<evidence type="ECO:0000256" key="2">
    <source>
        <dbReference type="ARBA" id="ARBA00022679"/>
    </source>
</evidence>
<reference evidence="4 5" key="1">
    <citation type="submission" date="2010-05" db="EMBL/GenBank/DDBJ databases">
        <title>The Genome Sequence of Thecamonas trahens ATCC 50062.</title>
        <authorList>
            <consortium name="The Broad Institute Genome Sequencing Platform"/>
            <person name="Russ C."/>
            <person name="Cuomo C."/>
            <person name="Shea T."/>
            <person name="Young S.K."/>
            <person name="Zeng Q."/>
            <person name="Koehrsen M."/>
            <person name="Haas B."/>
            <person name="Borodovsky M."/>
            <person name="Guigo R."/>
            <person name="Alvarado L."/>
            <person name="Berlin A."/>
            <person name="Bochicchio J."/>
            <person name="Borenstein D."/>
            <person name="Chapman S."/>
            <person name="Chen Z."/>
            <person name="Freedman E."/>
            <person name="Gellesch M."/>
            <person name="Goldberg J."/>
            <person name="Griggs A."/>
            <person name="Gujja S."/>
            <person name="Heilman E."/>
            <person name="Heiman D."/>
            <person name="Hepburn T."/>
            <person name="Howarth C."/>
            <person name="Jen D."/>
            <person name="Larson L."/>
            <person name="Mehta T."/>
            <person name="Park D."/>
            <person name="Pearson M."/>
            <person name="Roberts A."/>
            <person name="Saif S."/>
            <person name="Shenoy N."/>
            <person name="Sisk P."/>
            <person name="Stolte C."/>
            <person name="Sykes S."/>
            <person name="Thomson T."/>
            <person name="Walk T."/>
            <person name="White J."/>
            <person name="Yandava C."/>
            <person name="Burger G."/>
            <person name="Gray M.W."/>
            <person name="Holland P.W.H."/>
            <person name="King N."/>
            <person name="Lang F.B.F."/>
            <person name="Roger A.J."/>
            <person name="Ruiz-Trillo I."/>
            <person name="Lander E."/>
            <person name="Nusbaum C."/>
        </authorList>
    </citation>
    <scope>NUCLEOTIDE SEQUENCE [LARGE SCALE GENOMIC DNA]</scope>
    <source>
        <strain evidence="4 5">ATCC 50062</strain>
    </source>
</reference>